<feature type="compositionally biased region" description="Low complexity" evidence="1">
    <location>
        <begin position="1"/>
        <end position="16"/>
    </location>
</feature>
<sequence length="34" mass="3826">MQEMDLPLSLSESSSPPYAPDRRSYFPAERAISP</sequence>
<proteinExistence type="predicted"/>
<feature type="region of interest" description="Disordered" evidence="1">
    <location>
        <begin position="1"/>
        <end position="34"/>
    </location>
</feature>
<name>J9FS51_9ZZZZ</name>
<evidence type="ECO:0000313" key="2">
    <source>
        <dbReference type="EMBL" id="EJW97328.1"/>
    </source>
</evidence>
<reference evidence="2" key="1">
    <citation type="journal article" date="2012" name="PLoS ONE">
        <title>Gene sets for utilization of primary and secondary nutrition supplies in the distal gut of endangered iberian lynx.</title>
        <authorList>
            <person name="Alcaide M."/>
            <person name="Messina E."/>
            <person name="Richter M."/>
            <person name="Bargiela R."/>
            <person name="Peplies J."/>
            <person name="Huws S.A."/>
            <person name="Newbold C.J."/>
            <person name="Golyshin P.N."/>
            <person name="Simon M.A."/>
            <person name="Lopez G."/>
            <person name="Yakimov M.M."/>
            <person name="Ferrer M."/>
        </authorList>
    </citation>
    <scope>NUCLEOTIDE SEQUENCE</scope>
</reference>
<dbReference type="EMBL" id="AMCI01004824">
    <property type="protein sequence ID" value="EJW97328.1"/>
    <property type="molecule type" value="Genomic_DNA"/>
</dbReference>
<organism evidence="2">
    <name type="scientific">gut metagenome</name>
    <dbReference type="NCBI Taxonomy" id="749906"/>
    <lineage>
        <taxon>unclassified sequences</taxon>
        <taxon>metagenomes</taxon>
        <taxon>organismal metagenomes</taxon>
    </lineage>
</organism>
<protein>
    <submittedName>
        <fullName evidence="2">Uncharacterized protein</fullName>
    </submittedName>
</protein>
<comment type="caution">
    <text evidence="2">The sequence shown here is derived from an EMBL/GenBank/DDBJ whole genome shotgun (WGS) entry which is preliminary data.</text>
</comment>
<evidence type="ECO:0000256" key="1">
    <source>
        <dbReference type="SAM" id="MobiDB-lite"/>
    </source>
</evidence>
<accession>J9FS51</accession>
<gene>
    <name evidence="2" type="ORF">EVA_14565</name>
</gene>
<dbReference type="AlphaFoldDB" id="J9FS51"/>